<feature type="domain" description="THAP-type" evidence="7">
    <location>
        <begin position="1"/>
        <end position="87"/>
    </location>
</feature>
<keyword evidence="3" id="KW-0862">Zinc</keyword>
<keyword evidence="6" id="KW-0472">Membrane</keyword>
<dbReference type="Ensembl" id="ENSGWIT00000017855.1">
    <property type="protein sequence ID" value="ENSGWIP00000016154.1"/>
    <property type="gene ID" value="ENSGWIG00000009085.1"/>
</dbReference>
<keyword evidence="4 5" id="KW-0238">DNA-binding</keyword>
<evidence type="ECO:0000256" key="6">
    <source>
        <dbReference type="SAM" id="Phobius"/>
    </source>
</evidence>
<accession>A0A8C5E6D7</accession>
<keyword evidence="9" id="KW-1185">Reference proteome</keyword>
<protein>
    <recommendedName>
        <fullName evidence="7">THAP-type domain-containing protein</fullName>
    </recommendedName>
</protein>
<dbReference type="SUPFAM" id="SSF57716">
    <property type="entry name" value="Glucocorticoid receptor-like (DNA-binding domain)"/>
    <property type="match status" value="1"/>
</dbReference>
<feature type="transmembrane region" description="Helical" evidence="6">
    <location>
        <begin position="71"/>
        <end position="92"/>
    </location>
</feature>
<dbReference type="Proteomes" id="UP000694680">
    <property type="component" value="Chromosome 5"/>
</dbReference>
<evidence type="ECO:0000256" key="4">
    <source>
        <dbReference type="ARBA" id="ARBA00023125"/>
    </source>
</evidence>
<organism evidence="8 9">
    <name type="scientific">Gouania willdenowi</name>
    <name type="common">Blunt-snouted clingfish</name>
    <name type="synonym">Lepadogaster willdenowi</name>
    <dbReference type="NCBI Taxonomy" id="441366"/>
    <lineage>
        <taxon>Eukaryota</taxon>
        <taxon>Metazoa</taxon>
        <taxon>Chordata</taxon>
        <taxon>Craniata</taxon>
        <taxon>Vertebrata</taxon>
        <taxon>Euteleostomi</taxon>
        <taxon>Actinopterygii</taxon>
        <taxon>Neopterygii</taxon>
        <taxon>Teleostei</taxon>
        <taxon>Neoteleostei</taxon>
        <taxon>Acanthomorphata</taxon>
        <taxon>Ovalentaria</taxon>
        <taxon>Blenniimorphae</taxon>
        <taxon>Blenniiformes</taxon>
        <taxon>Gobiesocoidei</taxon>
        <taxon>Gobiesocidae</taxon>
        <taxon>Gobiesocinae</taxon>
        <taxon>Gouania</taxon>
    </lineage>
</organism>
<evidence type="ECO:0000313" key="8">
    <source>
        <dbReference type="Ensembl" id="ENSGWIP00000016154.1"/>
    </source>
</evidence>
<proteinExistence type="predicted"/>
<evidence type="ECO:0000256" key="1">
    <source>
        <dbReference type="ARBA" id="ARBA00022723"/>
    </source>
</evidence>
<evidence type="ECO:0000313" key="9">
    <source>
        <dbReference type="Proteomes" id="UP000694680"/>
    </source>
</evidence>
<dbReference type="Pfam" id="PF05485">
    <property type="entry name" value="THAP"/>
    <property type="match status" value="1"/>
</dbReference>
<dbReference type="PROSITE" id="PS50950">
    <property type="entry name" value="ZF_THAP"/>
    <property type="match status" value="1"/>
</dbReference>
<evidence type="ECO:0000256" key="3">
    <source>
        <dbReference type="ARBA" id="ARBA00022833"/>
    </source>
</evidence>
<dbReference type="GO" id="GO:0003677">
    <property type="term" value="F:DNA binding"/>
    <property type="evidence" value="ECO:0007669"/>
    <property type="project" value="UniProtKB-UniRule"/>
</dbReference>
<keyword evidence="6" id="KW-0812">Transmembrane</keyword>
<reference evidence="8" key="2">
    <citation type="submission" date="2025-08" db="UniProtKB">
        <authorList>
            <consortium name="Ensembl"/>
        </authorList>
    </citation>
    <scope>IDENTIFICATION</scope>
</reference>
<dbReference type="GO" id="GO:0008270">
    <property type="term" value="F:zinc ion binding"/>
    <property type="evidence" value="ECO:0007669"/>
    <property type="project" value="UniProtKB-KW"/>
</dbReference>
<name>A0A8C5E6D7_GOUWI</name>
<dbReference type="AlphaFoldDB" id="A0A8C5E6D7"/>
<evidence type="ECO:0000256" key="2">
    <source>
        <dbReference type="ARBA" id="ARBA00022771"/>
    </source>
</evidence>
<keyword evidence="2 5" id="KW-0863">Zinc-finger</keyword>
<keyword evidence="6" id="KW-1133">Transmembrane helix</keyword>
<evidence type="ECO:0000259" key="7">
    <source>
        <dbReference type="PROSITE" id="PS50950"/>
    </source>
</evidence>
<dbReference type="InterPro" id="IPR006612">
    <property type="entry name" value="THAP_Znf"/>
</dbReference>
<sequence>MPERCCAVGCYQICDPTKGISSHRIPKKSKRRSKWLVGINRQNADGGIWLPTQHMQLCRSKRDKQTITNRFIYNFLILKPNVLYLPLVISFFG</sequence>
<keyword evidence="1" id="KW-0479">Metal-binding</keyword>
<evidence type="ECO:0000256" key="5">
    <source>
        <dbReference type="PROSITE-ProRule" id="PRU00309"/>
    </source>
</evidence>
<reference evidence="8" key="1">
    <citation type="submission" date="2020-06" db="EMBL/GenBank/DDBJ databases">
        <authorList>
            <consortium name="Wellcome Sanger Institute Data Sharing"/>
        </authorList>
    </citation>
    <scope>NUCLEOTIDE SEQUENCE [LARGE SCALE GENOMIC DNA]</scope>
</reference>
<reference evidence="8" key="3">
    <citation type="submission" date="2025-09" db="UniProtKB">
        <authorList>
            <consortium name="Ensembl"/>
        </authorList>
    </citation>
    <scope>IDENTIFICATION</scope>
</reference>